<keyword evidence="1" id="KW-0255">Endonuclease</keyword>
<proteinExistence type="predicted"/>
<accession>A0ABZ2TLV9</accession>
<dbReference type="GO" id="GO:0004519">
    <property type="term" value="F:endonuclease activity"/>
    <property type="evidence" value="ECO:0007669"/>
    <property type="project" value="UniProtKB-KW"/>
</dbReference>
<sequence>MSINYKHFNLLEHCHVNTNKVNDRFVGVKIDSNNPLIYFPLGYELPKRENDLKRDIKNLFNVLAIFTDKTDRVIHMEEATKSQQVEFPIQAYLNVINYYFDHNGSYYSEIETTYKINNKGKINWTRTIKTQTPMVQGKSMLYLNPVVRVSTSNFNRLITKIHKYCVYESFNAIGWLYTINKPEQPDILLDKKLFISTLNTKLSNTNNDNDKKLFRSMIAIINFIDEKTINKQFYYGTDKFEIIWEKLIDNFFGEDNKKDYFPHGLWIEKKYGLNKGKLVSALEPDSIMIYNGKYYVLDAKYYPYGVSPDSGPKALPQSSDINKQITYGEFVKRKKAKNALVFNAFIMPFNMFDNKFNIDKPYGLVAEATGDWIDNPKSYELIQGIVIDTRYLLKNYVGNHDNDKKKLSLIIENGSYE</sequence>
<gene>
    <name evidence="1" type="ORF">LQ356_00840</name>
</gene>
<dbReference type="Pfam" id="PF09563">
    <property type="entry name" value="RE_LlaJI"/>
    <property type="match status" value="1"/>
</dbReference>
<protein>
    <submittedName>
        <fullName evidence="1">LlaJI family restriction endonuclease</fullName>
        <ecNumber evidence="1">3.1.21.-</ecNumber>
    </submittedName>
</protein>
<dbReference type="InterPro" id="IPR018579">
    <property type="entry name" value="Restrct_endonuc_II_LlaJI"/>
</dbReference>
<dbReference type="Proteomes" id="UP001622612">
    <property type="component" value="Chromosome"/>
</dbReference>
<evidence type="ECO:0000313" key="2">
    <source>
        <dbReference type="Proteomes" id="UP001622612"/>
    </source>
</evidence>
<evidence type="ECO:0000313" key="1">
    <source>
        <dbReference type="EMBL" id="WYM97431.1"/>
    </source>
</evidence>
<reference evidence="1" key="1">
    <citation type="submission" date="2021-11" db="EMBL/GenBank/DDBJ databases">
        <title>The first genome sequence of unculturable Mycoplasma faucium obtained by de novo assembly of metagenomic reads.</title>
        <authorList>
            <person name="Sabat A.J."/>
            <person name="Bathoorn E."/>
            <person name="Akkerboom V."/>
            <person name="Friedrich A.W."/>
        </authorList>
    </citation>
    <scope>NUCLEOTIDE SEQUENCE [LARGE SCALE GENOMIC DNA]</scope>
    <source>
        <strain evidence="1">UMCG-MFM1</strain>
    </source>
</reference>
<keyword evidence="2" id="KW-1185">Reference proteome</keyword>
<keyword evidence="1" id="KW-0378">Hydrolase</keyword>
<name>A0ABZ2TLV9_9BACT</name>
<dbReference type="EC" id="3.1.21.-" evidence="1"/>
<dbReference type="GO" id="GO:0016787">
    <property type="term" value="F:hydrolase activity"/>
    <property type="evidence" value="ECO:0007669"/>
    <property type="project" value="UniProtKB-KW"/>
</dbReference>
<organism evidence="1 2">
    <name type="scientific">Metamycoplasma faucium</name>
    <dbReference type="NCBI Taxonomy" id="56142"/>
    <lineage>
        <taxon>Bacteria</taxon>
        <taxon>Bacillati</taxon>
        <taxon>Mycoplasmatota</taxon>
        <taxon>Mycoplasmoidales</taxon>
        <taxon>Metamycoplasmataceae</taxon>
        <taxon>Metamycoplasma</taxon>
    </lineage>
</organism>
<dbReference type="RefSeq" id="WP_405311867.1">
    <property type="nucleotide sequence ID" value="NZ_CP088155.1"/>
</dbReference>
<keyword evidence="1" id="KW-0540">Nuclease</keyword>
<dbReference type="EMBL" id="CP088155">
    <property type="protein sequence ID" value="WYM97431.1"/>
    <property type="molecule type" value="Genomic_DNA"/>
</dbReference>